<gene>
    <name evidence="8" type="ORF">PDM29_19435</name>
</gene>
<dbReference type="PRINTS" id="PR00260">
    <property type="entry name" value="CHEMTRNSDUCR"/>
</dbReference>
<evidence type="ECO:0000256" key="4">
    <source>
        <dbReference type="PROSITE-ProRule" id="PRU00284"/>
    </source>
</evidence>
<dbReference type="InterPro" id="IPR035965">
    <property type="entry name" value="PAS-like_dom_sf"/>
</dbReference>
<dbReference type="PROSITE" id="PS50111">
    <property type="entry name" value="CHEMOTAXIS_TRANSDUC_2"/>
    <property type="match status" value="1"/>
</dbReference>
<dbReference type="Proteomes" id="UP001302072">
    <property type="component" value="Chromosome"/>
</dbReference>
<dbReference type="CDD" id="cd00130">
    <property type="entry name" value="PAS"/>
    <property type="match status" value="2"/>
</dbReference>
<evidence type="ECO:0000256" key="2">
    <source>
        <dbReference type="ARBA" id="ARBA00023224"/>
    </source>
</evidence>
<organism evidence="8 9">
    <name type="scientific">Stenotrophomonas oahuensis</name>
    <dbReference type="NCBI Taxonomy" id="3003271"/>
    <lineage>
        <taxon>Bacteria</taxon>
        <taxon>Pseudomonadati</taxon>
        <taxon>Pseudomonadota</taxon>
        <taxon>Gammaproteobacteria</taxon>
        <taxon>Lysobacterales</taxon>
        <taxon>Lysobacteraceae</taxon>
        <taxon>Stenotrophomonas</taxon>
    </lineage>
</organism>
<reference evidence="8 9" key="1">
    <citation type="submission" date="2022-12" db="EMBL/GenBank/DDBJ databases">
        <title>Two new species, Stenotrophomonas aracearum and Stenotrophomonas oahuensis, isolated from Anthurium (Araceae family) in Hawaii.</title>
        <authorList>
            <person name="Chunag S.C."/>
            <person name="Dobhal S."/>
            <person name="Alvarez A."/>
            <person name="Arif M."/>
        </authorList>
    </citation>
    <scope>NUCLEOTIDE SEQUENCE [LARGE SCALE GENOMIC DNA]</scope>
    <source>
        <strain evidence="8 9">A5586</strain>
    </source>
</reference>
<evidence type="ECO:0000313" key="8">
    <source>
        <dbReference type="EMBL" id="WNH52465.1"/>
    </source>
</evidence>
<sequence length="617" mass="66603">MLISGMQMPLTERSAVALPASPWRGLRALFHARRDVRRDHDAAQARHREELEAQVTALHRVQAVIEFALDGTILTANDNFLQTLGYTLAEVQGHHHSMFVDPVQAQSAEYRAFWERLGRGEFDAGQYRRFGKGAREIWIQASYNPVFDSNGRAYKVVKFATDITAQKMQAADFAGQLAAINKSQAVIEFSLDGRILGANENFLATTGYTLDEVRGRHHSMFVEPAYRESAEYRAFWEKLGRGEYDAGQYRRLGKGGREVWIQASYNPIMDMNGRAFKVVKYATDVTAQVRDANALQAAVAQTREVVAAAQAGDLTHQIATDDKTGPIAELCHGVNALMETMAGIIGQIKFAADTIALGASEIAQGNADLSQRTEQQAASLEETAVSMKDLADTVRSTAENARQASQLASGAVDVAAQGGKVVHEVVSTMALINESSRRIVDIIGVIDGIAFQTNILALNAAVEAARAGEHGRGFAVVASEIRSLSQRSATAAKEIKQLIGDSVDKVGIGTGQVEGAGRTMDEIVGNVKRVSDLIREISDAARQQSDSLGQMNIVVDQIDQGTQQNAALVEEASAAARSMEEQSTELLHTVAGFKVDVGASRGSRQPAAAGQPVLRLV</sequence>
<evidence type="ECO:0000259" key="6">
    <source>
        <dbReference type="PROSITE" id="PS50113"/>
    </source>
</evidence>
<dbReference type="Pfam" id="PF08447">
    <property type="entry name" value="PAS_3"/>
    <property type="match status" value="2"/>
</dbReference>
<dbReference type="InterPro" id="IPR003660">
    <property type="entry name" value="HAMP_dom"/>
</dbReference>
<dbReference type="PANTHER" id="PTHR43531:SF14">
    <property type="entry name" value="METHYL-ACCEPTING CHEMOTAXIS PROTEIN I-RELATED"/>
    <property type="match status" value="1"/>
</dbReference>
<dbReference type="CDD" id="cd11386">
    <property type="entry name" value="MCP_signal"/>
    <property type="match status" value="1"/>
</dbReference>
<dbReference type="InterPro" id="IPR001610">
    <property type="entry name" value="PAC"/>
</dbReference>
<accession>A0ABY9YNI1</accession>
<keyword evidence="9" id="KW-1185">Reference proteome</keyword>
<dbReference type="InterPro" id="IPR013655">
    <property type="entry name" value="PAS_fold_3"/>
</dbReference>
<evidence type="ECO:0000313" key="9">
    <source>
        <dbReference type="Proteomes" id="UP001302072"/>
    </source>
</evidence>
<feature type="domain" description="PAC" evidence="6">
    <location>
        <begin position="245"/>
        <end position="297"/>
    </location>
</feature>
<keyword evidence="2 4" id="KW-0807">Transducer</keyword>
<dbReference type="PROSITE" id="PS50113">
    <property type="entry name" value="PAC"/>
    <property type="match status" value="2"/>
</dbReference>
<keyword evidence="1" id="KW-0488">Methylation</keyword>
<dbReference type="Pfam" id="PF00015">
    <property type="entry name" value="MCPsignal"/>
    <property type="match status" value="1"/>
</dbReference>
<dbReference type="InterPro" id="IPR000014">
    <property type="entry name" value="PAS"/>
</dbReference>
<dbReference type="InterPro" id="IPR004090">
    <property type="entry name" value="Chemotax_Me-accpt_rcpt"/>
</dbReference>
<dbReference type="SMART" id="SM00091">
    <property type="entry name" value="PAS"/>
    <property type="match status" value="2"/>
</dbReference>
<feature type="domain" description="Methyl-accepting transducer" evidence="5">
    <location>
        <begin position="351"/>
        <end position="580"/>
    </location>
</feature>
<dbReference type="Gene3D" id="1.10.287.950">
    <property type="entry name" value="Methyl-accepting chemotaxis protein"/>
    <property type="match status" value="1"/>
</dbReference>
<dbReference type="InterPro" id="IPR051310">
    <property type="entry name" value="MCP_chemotaxis"/>
</dbReference>
<protein>
    <submittedName>
        <fullName evidence="8">Methyl-accepting chemotaxis protein</fullName>
    </submittedName>
</protein>
<evidence type="ECO:0000259" key="5">
    <source>
        <dbReference type="PROSITE" id="PS50111"/>
    </source>
</evidence>
<dbReference type="InterPro" id="IPR000700">
    <property type="entry name" value="PAS-assoc_C"/>
</dbReference>
<dbReference type="EMBL" id="CP115541">
    <property type="protein sequence ID" value="WNH52465.1"/>
    <property type="molecule type" value="Genomic_DNA"/>
</dbReference>
<dbReference type="Gene3D" id="3.30.450.20">
    <property type="entry name" value="PAS domain"/>
    <property type="match status" value="2"/>
</dbReference>
<dbReference type="SMART" id="SM00283">
    <property type="entry name" value="MA"/>
    <property type="match status" value="1"/>
</dbReference>
<evidence type="ECO:0000256" key="1">
    <source>
        <dbReference type="ARBA" id="ARBA00022481"/>
    </source>
</evidence>
<dbReference type="NCBIfam" id="TIGR00229">
    <property type="entry name" value="sensory_box"/>
    <property type="match status" value="2"/>
</dbReference>
<name>A0ABY9YNI1_9GAMM</name>
<evidence type="ECO:0000259" key="7">
    <source>
        <dbReference type="PROSITE" id="PS50885"/>
    </source>
</evidence>
<proteinExistence type="inferred from homology"/>
<dbReference type="RefSeq" id="WP_311191662.1">
    <property type="nucleotide sequence ID" value="NZ_CP115541.1"/>
</dbReference>
<dbReference type="SUPFAM" id="SSF58104">
    <property type="entry name" value="Methyl-accepting chemotaxis protein (MCP) signaling domain"/>
    <property type="match status" value="1"/>
</dbReference>
<dbReference type="SUPFAM" id="SSF55785">
    <property type="entry name" value="PYP-like sensor domain (PAS domain)"/>
    <property type="match status" value="2"/>
</dbReference>
<feature type="domain" description="PAC" evidence="6">
    <location>
        <begin position="123"/>
        <end position="175"/>
    </location>
</feature>
<dbReference type="PANTHER" id="PTHR43531">
    <property type="entry name" value="PROTEIN ICFG"/>
    <property type="match status" value="1"/>
</dbReference>
<evidence type="ECO:0000256" key="3">
    <source>
        <dbReference type="ARBA" id="ARBA00029447"/>
    </source>
</evidence>
<dbReference type="SMART" id="SM00086">
    <property type="entry name" value="PAC"/>
    <property type="match status" value="2"/>
</dbReference>
<feature type="domain" description="HAMP" evidence="7">
    <location>
        <begin position="293"/>
        <end position="346"/>
    </location>
</feature>
<dbReference type="InterPro" id="IPR004089">
    <property type="entry name" value="MCPsignal_dom"/>
</dbReference>
<dbReference type="PROSITE" id="PS50885">
    <property type="entry name" value="HAMP"/>
    <property type="match status" value="1"/>
</dbReference>
<comment type="similarity">
    <text evidence="3">Belongs to the methyl-accepting chemotaxis (MCP) protein family.</text>
</comment>